<dbReference type="EMBL" id="CATQJA010000223">
    <property type="protein sequence ID" value="CAJ0558250.1"/>
    <property type="molecule type" value="Genomic_DNA"/>
</dbReference>
<reference evidence="2" key="1">
    <citation type="submission" date="2023-06" db="EMBL/GenBank/DDBJ databases">
        <authorList>
            <person name="Delattre M."/>
        </authorList>
    </citation>
    <scope>NUCLEOTIDE SEQUENCE</scope>
    <source>
        <strain evidence="2">AF72</strain>
    </source>
</reference>
<feature type="compositionally biased region" description="Basic and acidic residues" evidence="1">
    <location>
        <begin position="100"/>
        <end position="110"/>
    </location>
</feature>
<proteinExistence type="predicted"/>
<feature type="non-terminal residue" evidence="2">
    <location>
        <position position="155"/>
    </location>
</feature>
<dbReference type="AlphaFoldDB" id="A0AA36FR00"/>
<evidence type="ECO:0000256" key="1">
    <source>
        <dbReference type="SAM" id="MobiDB-lite"/>
    </source>
</evidence>
<protein>
    <submittedName>
        <fullName evidence="2">Uncharacterized protein</fullName>
    </submittedName>
</protein>
<accession>A0AA36FR00</accession>
<name>A0AA36FR00_9BILA</name>
<feature type="compositionally biased region" description="Polar residues" evidence="1">
    <location>
        <begin position="66"/>
        <end position="83"/>
    </location>
</feature>
<gene>
    <name evidence="2" type="ORF">MSPICULIGERA_LOCUS923</name>
</gene>
<keyword evidence="3" id="KW-1185">Reference proteome</keyword>
<feature type="region of interest" description="Disordered" evidence="1">
    <location>
        <begin position="66"/>
        <end position="155"/>
    </location>
</feature>
<feature type="compositionally biased region" description="Low complexity" evidence="1">
    <location>
        <begin position="125"/>
        <end position="136"/>
    </location>
</feature>
<comment type="caution">
    <text evidence="2">The sequence shown here is derived from an EMBL/GenBank/DDBJ whole genome shotgun (WGS) entry which is preliminary data.</text>
</comment>
<sequence length="155" mass="16199">MNIIRGNAVTEWLAKVASAANPNDNGPFAGQPVTFEERRAALKYTGVDSLYGFPLPTQSDYDSACNSLESTGESVASNNSMDSQPLPPHLAENATPLTRSRSDDTLRGDDVEGCATNENEEKTGAAKAHSSLAAQAVGTQAGVRSRGARAETGEA</sequence>
<evidence type="ECO:0000313" key="3">
    <source>
        <dbReference type="Proteomes" id="UP001177023"/>
    </source>
</evidence>
<dbReference type="Proteomes" id="UP001177023">
    <property type="component" value="Unassembled WGS sequence"/>
</dbReference>
<evidence type="ECO:0000313" key="2">
    <source>
        <dbReference type="EMBL" id="CAJ0558250.1"/>
    </source>
</evidence>
<organism evidence="2 3">
    <name type="scientific">Mesorhabditis spiculigera</name>
    <dbReference type="NCBI Taxonomy" id="96644"/>
    <lineage>
        <taxon>Eukaryota</taxon>
        <taxon>Metazoa</taxon>
        <taxon>Ecdysozoa</taxon>
        <taxon>Nematoda</taxon>
        <taxon>Chromadorea</taxon>
        <taxon>Rhabditida</taxon>
        <taxon>Rhabditina</taxon>
        <taxon>Rhabditomorpha</taxon>
        <taxon>Rhabditoidea</taxon>
        <taxon>Rhabditidae</taxon>
        <taxon>Mesorhabditinae</taxon>
        <taxon>Mesorhabditis</taxon>
    </lineage>
</organism>